<dbReference type="Pfam" id="PF26351">
    <property type="entry name" value="DUF8091"/>
    <property type="match status" value="1"/>
</dbReference>
<evidence type="ECO:0000259" key="1">
    <source>
        <dbReference type="Pfam" id="PF26351"/>
    </source>
</evidence>
<protein>
    <recommendedName>
        <fullName evidence="1">DUF8091 domain-containing protein</fullName>
    </recommendedName>
</protein>
<name>A0A2H0BGK2_UNCKA</name>
<evidence type="ECO:0000313" key="3">
    <source>
        <dbReference type="Proteomes" id="UP000228495"/>
    </source>
</evidence>
<organism evidence="2 3">
    <name type="scientific">candidate division WWE3 bacterium CG22_combo_CG10-13_8_21_14_all_39_12</name>
    <dbReference type="NCBI Taxonomy" id="1975094"/>
    <lineage>
        <taxon>Bacteria</taxon>
        <taxon>Katanobacteria</taxon>
    </lineage>
</organism>
<feature type="domain" description="DUF8091" evidence="1">
    <location>
        <begin position="10"/>
        <end position="163"/>
    </location>
</feature>
<dbReference type="AlphaFoldDB" id="A0A2H0BGK2"/>
<accession>A0A2H0BGK2</accession>
<proteinExistence type="predicted"/>
<reference evidence="2 3" key="1">
    <citation type="submission" date="2017-09" db="EMBL/GenBank/DDBJ databases">
        <title>Depth-based differentiation of microbial function through sediment-hosted aquifers and enrichment of novel symbionts in the deep terrestrial subsurface.</title>
        <authorList>
            <person name="Probst A.J."/>
            <person name="Ladd B."/>
            <person name="Jarett J.K."/>
            <person name="Geller-Mcgrath D.E."/>
            <person name="Sieber C.M."/>
            <person name="Emerson J.B."/>
            <person name="Anantharaman K."/>
            <person name="Thomas B.C."/>
            <person name="Malmstrom R."/>
            <person name="Stieglmeier M."/>
            <person name="Klingl A."/>
            <person name="Woyke T."/>
            <person name="Ryan C.M."/>
            <person name="Banfield J.F."/>
        </authorList>
    </citation>
    <scope>NUCLEOTIDE SEQUENCE [LARGE SCALE GENOMIC DNA]</scope>
    <source>
        <strain evidence="2">CG22_combo_CG10-13_8_21_14_all_39_12</strain>
    </source>
</reference>
<comment type="caution">
    <text evidence="2">The sequence shown here is derived from an EMBL/GenBank/DDBJ whole genome shotgun (WGS) entry which is preliminary data.</text>
</comment>
<dbReference type="Proteomes" id="UP000228495">
    <property type="component" value="Unassembled WGS sequence"/>
</dbReference>
<gene>
    <name evidence="2" type="ORF">COX05_04755</name>
</gene>
<evidence type="ECO:0000313" key="2">
    <source>
        <dbReference type="EMBL" id="PIP56118.1"/>
    </source>
</evidence>
<dbReference type="InterPro" id="IPR058404">
    <property type="entry name" value="DUF8091"/>
</dbReference>
<sequence length="227" mass="26114">MSGIGLYNETSLHNAIKEIYAKGMYPTEVECDGYVIDVIVENELIEIQTRSYSSIKTKLATLLKNHKIRLVYPLIVEKHIRVLDKMGKKILHERRSPKRGRRLDVLNELIYIPHLLSHKNFTLDVLSVNVLETRCDDGKGSWRRKGVRIAGRELTNIIKTETFTDLESFRSLLPLNLSNEFSSRSLKEDHGVSPRIVNKMLYVLDRSGAIQKIRKDGNLHIYTTINS</sequence>
<dbReference type="EMBL" id="PCSU01000085">
    <property type="protein sequence ID" value="PIP56118.1"/>
    <property type="molecule type" value="Genomic_DNA"/>
</dbReference>